<dbReference type="AlphaFoldDB" id="A0A1H9X466"/>
<reference evidence="3" key="1">
    <citation type="submission" date="2016-10" db="EMBL/GenBank/DDBJ databases">
        <authorList>
            <person name="Varghese N."/>
            <person name="Submissions S."/>
        </authorList>
    </citation>
    <scope>NUCLEOTIDE SEQUENCE [LARGE SCALE GENOMIC DNA]</scope>
    <source>
        <strain evidence="3">DSM 44260</strain>
    </source>
</reference>
<dbReference type="CDD" id="cd04301">
    <property type="entry name" value="NAT_SF"/>
    <property type="match status" value="1"/>
</dbReference>
<dbReference type="RefSeq" id="WP_092784455.1">
    <property type="nucleotide sequence ID" value="NZ_FOGI01000012.1"/>
</dbReference>
<evidence type="ECO:0000259" key="1">
    <source>
        <dbReference type="PROSITE" id="PS51186"/>
    </source>
</evidence>
<dbReference type="PANTHER" id="PTHR37817">
    <property type="entry name" value="N-ACETYLTRANSFERASE EIS"/>
    <property type="match status" value="1"/>
</dbReference>
<name>A0A1H9X466_9PSEU</name>
<dbReference type="EMBL" id="FOGI01000012">
    <property type="protein sequence ID" value="SES40687.1"/>
    <property type="molecule type" value="Genomic_DNA"/>
</dbReference>
<dbReference type="PROSITE" id="PS51186">
    <property type="entry name" value="GNAT"/>
    <property type="match status" value="1"/>
</dbReference>
<evidence type="ECO:0000313" key="2">
    <source>
        <dbReference type="EMBL" id="SES40687.1"/>
    </source>
</evidence>
<dbReference type="GO" id="GO:0030649">
    <property type="term" value="P:aminoglycoside antibiotic catabolic process"/>
    <property type="evidence" value="ECO:0007669"/>
    <property type="project" value="TreeGrafter"/>
</dbReference>
<feature type="domain" description="N-acetyltransferase" evidence="1">
    <location>
        <begin position="2"/>
        <end position="154"/>
    </location>
</feature>
<sequence>MSTIRQVSGDERLDTAFTLYPYAFDETPSAGSAEGLRATLPYHEGNHTLVVEDGGRTVATATAIPTHQNLRGTVHPMAGIAWVATHPGARRQGHSRGLMHRLHGDMLEKGHLLAALYPFHPSYYEKFGYIGLPLNRTVTFPPEGLAPLLAVDLPGEVSWQSIKDGFEDYRAFQRLLLAERHGFMYTPDYRAVRVLDPATSWLATARAHGEVVGVLTYRVEGYGGRLIADELLYRDALGRALLLRFLAQHTHQVTRVELTVAPDEHPETWATALTVATSTEVAFPTSPPLMTRLLALDALHGVAGGPGRVEIEVVDDHLLSGRYLLEGTGGAIEVGQGTNPQATLTAAGLSGLAYGVLDPVDVVARGLGDISPGAITQLRSLLPRRTPHAFGRG</sequence>
<dbReference type="SUPFAM" id="SSF55718">
    <property type="entry name" value="SCP-like"/>
    <property type="match status" value="1"/>
</dbReference>
<organism evidence="2 3">
    <name type="scientific">Actinokineospora terrae</name>
    <dbReference type="NCBI Taxonomy" id="155974"/>
    <lineage>
        <taxon>Bacteria</taxon>
        <taxon>Bacillati</taxon>
        <taxon>Actinomycetota</taxon>
        <taxon>Actinomycetes</taxon>
        <taxon>Pseudonocardiales</taxon>
        <taxon>Pseudonocardiaceae</taxon>
        <taxon>Actinokineospora</taxon>
    </lineage>
</organism>
<protein>
    <submittedName>
        <fullName evidence="2">Predicted acetyltransferase</fullName>
    </submittedName>
</protein>
<gene>
    <name evidence="2" type="ORF">SAMN04487818_112234</name>
</gene>
<dbReference type="Pfam" id="PF17668">
    <property type="entry name" value="Acetyltransf_17"/>
    <property type="match status" value="1"/>
</dbReference>
<keyword evidence="2" id="KW-0808">Transferase</keyword>
<evidence type="ECO:0000313" key="3">
    <source>
        <dbReference type="Proteomes" id="UP000199051"/>
    </source>
</evidence>
<dbReference type="SUPFAM" id="SSF55729">
    <property type="entry name" value="Acyl-CoA N-acyltransferases (Nat)"/>
    <property type="match status" value="1"/>
</dbReference>
<dbReference type="Pfam" id="PF13527">
    <property type="entry name" value="Acetyltransf_9"/>
    <property type="match status" value="1"/>
</dbReference>
<dbReference type="InterPro" id="IPR016181">
    <property type="entry name" value="Acyl_CoA_acyltransferase"/>
</dbReference>
<dbReference type="InterPro" id="IPR000182">
    <property type="entry name" value="GNAT_dom"/>
</dbReference>
<dbReference type="Gene3D" id="3.30.1050.10">
    <property type="entry name" value="SCP2 sterol-binding domain"/>
    <property type="match status" value="1"/>
</dbReference>
<dbReference type="Proteomes" id="UP000199051">
    <property type="component" value="Unassembled WGS sequence"/>
</dbReference>
<accession>A0A1H9X466</accession>
<dbReference type="Gene3D" id="3.40.630.30">
    <property type="match status" value="2"/>
</dbReference>
<dbReference type="GO" id="GO:0034069">
    <property type="term" value="F:aminoglycoside N-acetyltransferase activity"/>
    <property type="evidence" value="ECO:0007669"/>
    <property type="project" value="TreeGrafter"/>
</dbReference>
<dbReference type="STRING" id="155974.SAMN04487818_112234"/>
<proteinExistence type="predicted"/>
<dbReference type="InterPro" id="IPR036527">
    <property type="entry name" value="SCP2_sterol-bd_dom_sf"/>
</dbReference>
<dbReference type="InterPro" id="IPR041380">
    <property type="entry name" value="Acetyltransf_17"/>
</dbReference>
<dbReference type="PANTHER" id="PTHR37817:SF1">
    <property type="entry name" value="N-ACETYLTRANSFERASE EIS"/>
    <property type="match status" value="1"/>
</dbReference>
<keyword evidence="3" id="KW-1185">Reference proteome</keyword>
<dbReference type="InterPro" id="IPR051554">
    <property type="entry name" value="Acetyltransferase_Eis"/>
</dbReference>